<reference evidence="2 3" key="1">
    <citation type="submission" date="2014-06" db="EMBL/GenBank/DDBJ databases">
        <title>Rhizobium pelagicum/R2-400B4.</title>
        <authorList>
            <person name="Kimes N.E."/>
            <person name="Lopez-Perez M."/>
        </authorList>
    </citation>
    <scope>NUCLEOTIDE SEQUENCE [LARGE SCALE GENOMIC DNA]</scope>
    <source>
        <strain evidence="2 3">R2-400B4</strain>
    </source>
</reference>
<accession>A0A922T9L6</accession>
<evidence type="ECO:0000256" key="1">
    <source>
        <dbReference type="SAM" id="MobiDB-lite"/>
    </source>
</evidence>
<evidence type="ECO:0000313" key="3">
    <source>
        <dbReference type="Proteomes" id="UP000052167"/>
    </source>
</evidence>
<proteinExistence type="predicted"/>
<gene>
    <name evidence="2" type="ORF">GV68_17915</name>
</gene>
<feature type="region of interest" description="Disordered" evidence="1">
    <location>
        <begin position="26"/>
        <end position="59"/>
    </location>
</feature>
<dbReference type="AlphaFoldDB" id="A0A922T9L6"/>
<name>A0A922T9L6_9HYPH</name>
<dbReference type="Proteomes" id="UP000052167">
    <property type="component" value="Unassembled WGS sequence"/>
</dbReference>
<sequence>MKDAKNTDRCFGHCIGRDVRRAVNDQFAGPGNSANTTARGEIYQPANRSNDPLVDQNGC</sequence>
<organism evidence="2 3">
    <name type="scientific">Pseudorhizobium pelagicum</name>
    <dbReference type="NCBI Taxonomy" id="1509405"/>
    <lineage>
        <taxon>Bacteria</taxon>
        <taxon>Pseudomonadati</taxon>
        <taxon>Pseudomonadota</taxon>
        <taxon>Alphaproteobacteria</taxon>
        <taxon>Hyphomicrobiales</taxon>
        <taxon>Rhizobiaceae</taxon>
        <taxon>Rhizobium/Agrobacterium group</taxon>
        <taxon>Pseudorhizobium</taxon>
    </lineage>
</organism>
<keyword evidence="3" id="KW-1185">Reference proteome</keyword>
<comment type="caution">
    <text evidence="2">The sequence shown here is derived from an EMBL/GenBank/DDBJ whole genome shotgun (WGS) entry which is preliminary data.</text>
</comment>
<protein>
    <submittedName>
        <fullName evidence="2">Uncharacterized protein</fullName>
    </submittedName>
</protein>
<evidence type="ECO:0000313" key="2">
    <source>
        <dbReference type="EMBL" id="KEQ03055.1"/>
    </source>
</evidence>
<dbReference type="EMBL" id="JOKJ01000038">
    <property type="protein sequence ID" value="KEQ03055.1"/>
    <property type="molecule type" value="Genomic_DNA"/>
</dbReference>